<dbReference type="AlphaFoldDB" id="A0A382GV23"/>
<dbReference type="Gene3D" id="2.20.70.10">
    <property type="match status" value="1"/>
</dbReference>
<dbReference type="EMBL" id="UINC01057498">
    <property type="protein sequence ID" value="SVB78714.1"/>
    <property type="molecule type" value="Genomic_DNA"/>
</dbReference>
<dbReference type="SUPFAM" id="SSF55811">
    <property type="entry name" value="Nudix"/>
    <property type="match status" value="1"/>
</dbReference>
<dbReference type="Pfam" id="PF14803">
    <property type="entry name" value="Zn_ribbon_Nudix"/>
    <property type="match status" value="1"/>
</dbReference>
<evidence type="ECO:0000313" key="2">
    <source>
        <dbReference type="EMBL" id="SVB78714.1"/>
    </source>
</evidence>
<feature type="domain" description="Nudix hydrolase" evidence="1">
    <location>
        <begin position="36"/>
        <end position="158"/>
    </location>
</feature>
<dbReference type="PANTHER" id="PTHR43222:SF2">
    <property type="entry name" value="NUDIX HYDROLASE 23, CHLOROPLASTIC"/>
    <property type="match status" value="1"/>
</dbReference>
<dbReference type="Gene3D" id="3.90.79.10">
    <property type="entry name" value="Nucleoside Triphosphate Pyrophosphohydrolase"/>
    <property type="match status" value="1"/>
</dbReference>
<name>A0A382GV23_9ZZZZ</name>
<proteinExistence type="predicted"/>
<evidence type="ECO:0000259" key="1">
    <source>
        <dbReference type="PROSITE" id="PS51462"/>
    </source>
</evidence>
<dbReference type="InterPro" id="IPR015797">
    <property type="entry name" value="NUDIX_hydrolase-like_dom_sf"/>
</dbReference>
<accession>A0A382GV23</accession>
<dbReference type="Pfam" id="PF00293">
    <property type="entry name" value="NUDIX"/>
    <property type="match status" value="1"/>
</dbReference>
<sequence length="182" mass="21002">MKYCSSCGSEVELKIPEDDNLPRYCCIKCQDIHYQNPKLITGTIPVKEEKILLCKRAIHPRHGLWTLPAGFLENGETIGQGAYRETLEETSTEVKMGNLYTIFNIPQISQIYMLFLAEVLQEDFGQTSESLEVRLFEEDEIPWEELAFPFVPLVLKHYLNDRKSGNFELKIETIERPTKKAS</sequence>
<gene>
    <name evidence="2" type="ORF">METZ01_LOCUS231568</name>
</gene>
<dbReference type="CDD" id="cd04511">
    <property type="entry name" value="NUDIX_Hydrolase"/>
    <property type="match status" value="1"/>
</dbReference>
<reference evidence="2" key="1">
    <citation type="submission" date="2018-05" db="EMBL/GenBank/DDBJ databases">
        <authorList>
            <person name="Lanie J.A."/>
            <person name="Ng W.-L."/>
            <person name="Kazmierczak K.M."/>
            <person name="Andrzejewski T.M."/>
            <person name="Davidsen T.M."/>
            <person name="Wayne K.J."/>
            <person name="Tettelin H."/>
            <person name="Glass J.I."/>
            <person name="Rusch D."/>
            <person name="Podicherti R."/>
            <person name="Tsui H.-C.T."/>
            <person name="Winkler M.E."/>
        </authorList>
    </citation>
    <scope>NUCLEOTIDE SEQUENCE</scope>
</reference>
<dbReference type="InterPro" id="IPR000086">
    <property type="entry name" value="NUDIX_hydrolase_dom"/>
</dbReference>
<organism evidence="2">
    <name type="scientific">marine metagenome</name>
    <dbReference type="NCBI Taxonomy" id="408172"/>
    <lineage>
        <taxon>unclassified sequences</taxon>
        <taxon>metagenomes</taxon>
        <taxon>ecological metagenomes</taxon>
    </lineage>
</organism>
<dbReference type="PROSITE" id="PS51462">
    <property type="entry name" value="NUDIX"/>
    <property type="match status" value="1"/>
</dbReference>
<dbReference type="InterPro" id="IPR029401">
    <property type="entry name" value="Nudix_N"/>
</dbReference>
<dbReference type="PANTHER" id="PTHR43222">
    <property type="entry name" value="NUDIX HYDROLASE 23"/>
    <property type="match status" value="1"/>
</dbReference>
<protein>
    <recommendedName>
        <fullName evidence="1">Nudix hydrolase domain-containing protein</fullName>
    </recommendedName>
</protein>